<evidence type="ECO:0000313" key="3">
    <source>
        <dbReference type="EMBL" id="MBF4161322.1"/>
    </source>
</evidence>
<comment type="caution">
    <text evidence="3">The sequence shown here is derived from an EMBL/GenBank/DDBJ whole genome shotgun (WGS) entry which is preliminary data.</text>
</comment>
<gene>
    <name evidence="3" type="ORF">ISG29_06430</name>
</gene>
<organism evidence="3 4">
    <name type="scientific">Nocardioides acrostichi</name>
    <dbReference type="NCBI Taxonomy" id="2784339"/>
    <lineage>
        <taxon>Bacteria</taxon>
        <taxon>Bacillati</taxon>
        <taxon>Actinomycetota</taxon>
        <taxon>Actinomycetes</taxon>
        <taxon>Propionibacteriales</taxon>
        <taxon>Nocardioidaceae</taxon>
        <taxon>Nocardioides</taxon>
    </lineage>
</organism>
<keyword evidence="1" id="KW-0732">Signal</keyword>
<evidence type="ECO:0000256" key="1">
    <source>
        <dbReference type="SAM" id="SignalP"/>
    </source>
</evidence>
<evidence type="ECO:0000259" key="2">
    <source>
        <dbReference type="Pfam" id="PF13845"/>
    </source>
</evidence>
<evidence type="ECO:0000313" key="4">
    <source>
        <dbReference type="Proteomes" id="UP000656804"/>
    </source>
</evidence>
<reference evidence="3" key="1">
    <citation type="submission" date="2020-11" db="EMBL/GenBank/DDBJ databases">
        <title>Nocardioides sp. CBS4Y-1, whole genome shotgun sequence.</title>
        <authorList>
            <person name="Tuo L."/>
        </authorList>
    </citation>
    <scope>NUCLEOTIDE SEQUENCE</scope>
    <source>
        <strain evidence="3">CBS4Y-1</strain>
    </source>
</reference>
<proteinExistence type="predicted"/>
<dbReference type="EMBL" id="JADIVZ010000002">
    <property type="protein sequence ID" value="MBF4161322.1"/>
    <property type="molecule type" value="Genomic_DNA"/>
</dbReference>
<sequence length="254" mass="27608">MSPTTHRLAPALGLTALLISLLVALTPSAARADDPPADPDPMAGAPTVGTCSRMTFDEATQYSAPDATYDCTTRHTTKIVALGTLPDGVSWDQPAKVKAAVGEACGPAWQEFSGTDPLRFTRSLLTGWWFAPSQEQQDAGARWIRCDESLTAGQKLVTVKTKAYAKVTKRAIPNSVGRCVTSKYAYTLCSAPHAWKHTGAFYAKKVSDNQAKGQKQLERKAKKGCPSRVKGNSYVWSQHYRGHHTYVIVCYSKD</sequence>
<feature type="signal peptide" evidence="1">
    <location>
        <begin position="1"/>
        <end position="32"/>
    </location>
</feature>
<feature type="domain" description="Septum formation-related" evidence="2">
    <location>
        <begin position="130"/>
        <end position="231"/>
    </location>
</feature>
<accession>A0A930UX61</accession>
<keyword evidence="4" id="KW-1185">Reference proteome</keyword>
<protein>
    <submittedName>
        <fullName evidence="3">Septum formation family protein</fullName>
    </submittedName>
</protein>
<dbReference type="Proteomes" id="UP000656804">
    <property type="component" value="Unassembled WGS sequence"/>
</dbReference>
<dbReference type="AlphaFoldDB" id="A0A930UX61"/>
<name>A0A930UX61_9ACTN</name>
<dbReference type="InterPro" id="IPR026004">
    <property type="entry name" value="Septum_form"/>
</dbReference>
<dbReference type="Pfam" id="PF13845">
    <property type="entry name" value="Septum_form"/>
    <property type="match status" value="1"/>
</dbReference>
<dbReference type="RefSeq" id="WP_194502551.1">
    <property type="nucleotide sequence ID" value="NZ_JADIVZ010000002.1"/>
</dbReference>
<feature type="chain" id="PRO_5037472648" evidence="1">
    <location>
        <begin position="33"/>
        <end position="254"/>
    </location>
</feature>